<sequence>MQNWKDIVLGISLFMKFSAATDTCLPLTTDTALCSIPPGIISSDGQDDVCVLVACCNGEDTPEVEIPSGSFIDCLSVNCTSVCSLSQVRNGLSNEACDNTCTPPIPAVSSTALGTTTVSFSTTSSPGVSSSSLSATTSIAPSVTPNSPQGDLTCTFVCWAGSLQSPGPQISCGVGTPPFVGAGPCTCYGEPGVLICAVCSANTEGTFQEVCGGSAPNTISTTSTVSTASTSTTCPPLPTPTNNNPFNWAPLVEQACSNYKSVQTAAPATLGYFGQIVNIVCAASKSMDPCCATYPTHFIHSDNLHQQYFLNPANSPVNIAAETAISNDAVLIQLLEPWWLQYFFGSRDIGALLAGAQHFITNLAPAFTKYVDGLIEHFACTCNKTGLDSATASLEMEHQALFNCAVIPGFGVEGQRGELDPLPVTIAQLGVPLVAASLRNYFLSEAYLNLYLPSCGTKPVSPIPRRSFNDNITLPSIDEVTDIANSINLTAPSDAPLAFDPRAWVPKKESSLSLANLPSAHFQILPNTTRAVVETGVHNSSVSISISANRSSLPSQATIAICLNSIGWNFTETSILQTAYPLLPNHQLSIFGLIAMVIPATAPIGTNAYLFDGPSVDVAYSQYLNQSSVFNDNYNVLFTSFNLSLTYDVIPHGVNSSQLVLVDLITGQMANSSKVDESNCSVNADGVTGHSGVWGGGGIYAIGF</sequence>
<evidence type="ECO:0000313" key="2">
    <source>
        <dbReference type="EMBL" id="KAF4624620.1"/>
    </source>
</evidence>
<reference evidence="2 3" key="1">
    <citation type="submission" date="2020-03" db="EMBL/GenBank/DDBJ databases">
        <title>Draft Genome Sequence of Cudoniella acicularis.</title>
        <authorList>
            <person name="Buettner E."/>
            <person name="Kellner H."/>
        </authorList>
    </citation>
    <scope>NUCLEOTIDE SEQUENCE [LARGE SCALE GENOMIC DNA]</scope>
    <source>
        <strain evidence="2 3">DSM 108380</strain>
    </source>
</reference>
<evidence type="ECO:0000313" key="3">
    <source>
        <dbReference type="Proteomes" id="UP000566819"/>
    </source>
</evidence>
<dbReference type="Proteomes" id="UP000566819">
    <property type="component" value="Unassembled WGS sequence"/>
</dbReference>
<feature type="signal peptide" evidence="1">
    <location>
        <begin position="1"/>
        <end position="20"/>
    </location>
</feature>
<dbReference type="EMBL" id="JAAMPI010001602">
    <property type="protein sequence ID" value="KAF4624620.1"/>
    <property type="molecule type" value="Genomic_DNA"/>
</dbReference>
<name>A0A8H4R717_9HELO</name>
<dbReference type="OrthoDB" id="4584791at2759"/>
<gene>
    <name evidence="2" type="ORF">G7Y89_g13550</name>
</gene>
<protein>
    <submittedName>
        <fullName evidence="2">Uncharacterized protein</fullName>
    </submittedName>
</protein>
<proteinExistence type="predicted"/>
<accession>A0A8H4R717</accession>
<dbReference type="AlphaFoldDB" id="A0A8H4R717"/>
<organism evidence="2 3">
    <name type="scientific">Cudoniella acicularis</name>
    <dbReference type="NCBI Taxonomy" id="354080"/>
    <lineage>
        <taxon>Eukaryota</taxon>
        <taxon>Fungi</taxon>
        <taxon>Dikarya</taxon>
        <taxon>Ascomycota</taxon>
        <taxon>Pezizomycotina</taxon>
        <taxon>Leotiomycetes</taxon>
        <taxon>Helotiales</taxon>
        <taxon>Tricladiaceae</taxon>
        <taxon>Cudoniella</taxon>
    </lineage>
</organism>
<keyword evidence="3" id="KW-1185">Reference proteome</keyword>
<feature type="chain" id="PRO_5034009812" evidence="1">
    <location>
        <begin position="21"/>
        <end position="704"/>
    </location>
</feature>
<keyword evidence="1" id="KW-0732">Signal</keyword>
<comment type="caution">
    <text evidence="2">The sequence shown here is derived from an EMBL/GenBank/DDBJ whole genome shotgun (WGS) entry which is preliminary data.</text>
</comment>
<evidence type="ECO:0000256" key="1">
    <source>
        <dbReference type="SAM" id="SignalP"/>
    </source>
</evidence>